<dbReference type="PANTHER" id="PTHR11849">
    <property type="entry name" value="ETS"/>
    <property type="match status" value="1"/>
</dbReference>
<name>A0A1B6I6F0_9HEMI</name>
<dbReference type="GO" id="GO:0030154">
    <property type="term" value="P:cell differentiation"/>
    <property type="evidence" value="ECO:0007669"/>
    <property type="project" value="TreeGrafter"/>
</dbReference>
<dbReference type="AlphaFoldDB" id="A0A1B6I6F0"/>
<dbReference type="PROSITE" id="PS00345">
    <property type="entry name" value="ETS_DOMAIN_1"/>
    <property type="match status" value="1"/>
</dbReference>
<dbReference type="PANTHER" id="PTHR11849:SF282">
    <property type="entry name" value="ETV5-RELATED PROTEIN ETS96B"/>
    <property type="match status" value="1"/>
</dbReference>
<keyword evidence="4 5" id="KW-0539">Nucleus</keyword>
<dbReference type="GO" id="GO:0043565">
    <property type="term" value="F:sequence-specific DNA binding"/>
    <property type="evidence" value="ECO:0007669"/>
    <property type="project" value="InterPro"/>
</dbReference>
<dbReference type="InterPro" id="IPR036390">
    <property type="entry name" value="WH_DNA-bd_sf"/>
</dbReference>
<evidence type="ECO:0000256" key="4">
    <source>
        <dbReference type="ARBA" id="ARBA00023242"/>
    </source>
</evidence>
<feature type="compositionally biased region" description="Low complexity" evidence="6">
    <location>
        <begin position="221"/>
        <end position="232"/>
    </location>
</feature>
<dbReference type="InterPro" id="IPR046328">
    <property type="entry name" value="ETS_fam"/>
</dbReference>
<organism evidence="8">
    <name type="scientific">Homalodisca liturata</name>
    <dbReference type="NCBI Taxonomy" id="320908"/>
    <lineage>
        <taxon>Eukaryota</taxon>
        <taxon>Metazoa</taxon>
        <taxon>Ecdysozoa</taxon>
        <taxon>Arthropoda</taxon>
        <taxon>Hexapoda</taxon>
        <taxon>Insecta</taxon>
        <taxon>Pterygota</taxon>
        <taxon>Neoptera</taxon>
        <taxon>Paraneoptera</taxon>
        <taxon>Hemiptera</taxon>
        <taxon>Auchenorrhyncha</taxon>
        <taxon>Membracoidea</taxon>
        <taxon>Cicadellidae</taxon>
        <taxon>Cicadellinae</taxon>
        <taxon>Proconiini</taxon>
        <taxon>Homalodisca</taxon>
    </lineage>
</organism>
<feature type="region of interest" description="Disordered" evidence="6">
    <location>
        <begin position="218"/>
        <end position="266"/>
    </location>
</feature>
<comment type="similarity">
    <text evidence="2 5">Belongs to the ETS family.</text>
</comment>
<evidence type="ECO:0000256" key="2">
    <source>
        <dbReference type="ARBA" id="ARBA00005562"/>
    </source>
</evidence>
<gene>
    <name evidence="8" type="ORF">g.9212</name>
</gene>
<dbReference type="Pfam" id="PF00178">
    <property type="entry name" value="Ets"/>
    <property type="match status" value="1"/>
</dbReference>
<dbReference type="PROSITE" id="PS00346">
    <property type="entry name" value="ETS_DOMAIN_2"/>
    <property type="match status" value="1"/>
</dbReference>
<dbReference type="GO" id="GO:0005634">
    <property type="term" value="C:nucleus"/>
    <property type="evidence" value="ECO:0007669"/>
    <property type="project" value="UniProtKB-SubCell"/>
</dbReference>
<evidence type="ECO:0000256" key="5">
    <source>
        <dbReference type="RuleBase" id="RU004019"/>
    </source>
</evidence>
<dbReference type="Gene3D" id="1.10.10.10">
    <property type="entry name" value="Winged helix-like DNA-binding domain superfamily/Winged helix DNA-binding domain"/>
    <property type="match status" value="1"/>
</dbReference>
<dbReference type="GO" id="GO:0000981">
    <property type="term" value="F:DNA-binding transcription factor activity, RNA polymerase II-specific"/>
    <property type="evidence" value="ECO:0007669"/>
    <property type="project" value="TreeGrafter"/>
</dbReference>
<evidence type="ECO:0000256" key="1">
    <source>
        <dbReference type="ARBA" id="ARBA00004123"/>
    </source>
</evidence>
<comment type="subcellular location">
    <subcellularLocation>
        <location evidence="1 5">Nucleus</location>
    </subcellularLocation>
</comment>
<dbReference type="FunFam" id="1.10.10.10:FF:000121">
    <property type="entry name" value="ETS translocation variant 5"/>
    <property type="match status" value="1"/>
</dbReference>
<sequence>SLYLQPPREKPGFEEYKRECSGSPATGWSDVVINHRQQRGSLQLWQFLVALLDDPSNASCIVWTGRGMEFKLVEPEEVARRWGVQKNRPAMNYDKLSRSLRYYYEKGIMQKVAGERYVYKFVCDPEALFNMAYGEYSQANRAKASDTNQEVTSRTSYSDMFAIYGASSGYAHLQQYLGSSEGSQSQHYKPSPFRLGGHQQFSEQSTSHLQMLQTFTANCTSQESPEPQSCQQKRGYESPPQDDQRYRNRSYLPEHGSRPRSVKQCDVSPLDGSFKHSLTSEPSLLEGTAKLDSTYQCLSVGSCVC</sequence>
<protein>
    <recommendedName>
        <fullName evidence="7">ETS domain-containing protein</fullName>
    </recommendedName>
</protein>
<dbReference type="InterPro" id="IPR036388">
    <property type="entry name" value="WH-like_DNA-bd_sf"/>
</dbReference>
<evidence type="ECO:0000313" key="8">
    <source>
        <dbReference type="EMBL" id="JAS82475.1"/>
    </source>
</evidence>
<dbReference type="SUPFAM" id="SSF46785">
    <property type="entry name" value="Winged helix' DNA-binding domain"/>
    <property type="match status" value="1"/>
</dbReference>
<dbReference type="SMART" id="SM00413">
    <property type="entry name" value="ETS"/>
    <property type="match status" value="1"/>
</dbReference>
<keyword evidence="3 5" id="KW-0238">DNA-binding</keyword>
<proteinExistence type="inferred from homology"/>
<feature type="domain" description="ETS" evidence="7">
    <location>
        <begin position="42"/>
        <end position="122"/>
    </location>
</feature>
<reference evidence="8" key="1">
    <citation type="submission" date="2015-11" db="EMBL/GenBank/DDBJ databases">
        <title>De novo transcriptome assembly of four potential Pierce s Disease insect vectors from Arizona vineyards.</title>
        <authorList>
            <person name="Tassone E.E."/>
        </authorList>
    </citation>
    <scope>NUCLEOTIDE SEQUENCE</scope>
</reference>
<evidence type="ECO:0000259" key="7">
    <source>
        <dbReference type="PROSITE" id="PS50061"/>
    </source>
</evidence>
<accession>A0A1B6I6F0</accession>
<dbReference type="PROSITE" id="PS50061">
    <property type="entry name" value="ETS_DOMAIN_3"/>
    <property type="match status" value="1"/>
</dbReference>
<evidence type="ECO:0000256" key="3">
    <source>
        <dbReference type="ARBA" id="ARBA00023125"/>
    </source>
</evidence>
<feature type="region of interest" description="Disordered" evidence="6">
    <location>
        <begin position="181"/>
        <end position="202"/>
    </location>
</feature>
<dbReference type="EMBL" id="GECU01025231">
    <property type="protein sequence ID" value="JAS82475.1"/>
    <property type="molecule type" value="Transcribed_RNA"/>
</dbReference>
<dbReference type="InterPro" id="IPR000418">
    <property type="entry name" value="Ets_dom"/>
</dbReference>
<dbReference type="PRINTS" id="PR00454">
    <property type="entry name" value="ETSDOMAIN"/>
</dbReference>
<evidence type="ECO:0000256" key="6">
    <source>
        <dbReference type="SAM" id="MobiDB-lite"/>
    </source>
</evidence>
<feature type="non-terminal residue" evidence="8">
    <location>
        <position position="1"/>
    </location>
</feature>